<dbReference type="InterPro" id="IPR005801">
    <property type="entry name" value="ADC_synthase"/>
</dbReference>
<protein>
    <recommendedName>
        <fullName evidence="5 14">Anthranilate synthase component 1</fullName>
        <ecNumber evidence="4 14">4.1.3.27</ecNumber>
    </recommendedName>
</protein>
<dbReference type="InterPro" id="IPR006805">
    <property type="entry name" value="Anth_synth_I_N"/>
</dbReference>
<dbReference type="PIRSF" id="PIRSF001373">
    <property type="entry name" value="TrpE"/>
    <property type="match status" value="1"/>
</dbReference>
<evidence type="ECO:0000256" key="3">
    <source>
        <dbReference type="ARBA" id="ARBA00011575"/>
    </source>
</evidence>
<comment type="catalytic activity">
    <reaction evidence="13 14">
        <text>chorismate + L-glutamine = anthranilate + pyruvate + L-glutamate + H(+)</text>
        <dbReference type="Rhea" id="RHEA:21732"/>
        <dbReference type="ChEBI" id="CHEBI:15361"/>
        <dbReference type="ChEBI" id="CHEBI:15378"/>
        <dbReference type="ChEBI" id="CHEBI:16567"/>
        <dbReference type="ChEBI" id="CHEBI:29748"/>
        <dbReference type="ChEBI" id="CHEBI:29985"/>
        <dbReference type="ChEBI" id="CHEBI:58359"/>
        <dbReference type="EC" id="4.1.3.27"/>
    </reaction>
</comment>
<dbReference type="Pfam" id="PF04715">
    <property type="entry name" value="Anth_synt_I_N"/>
    <property type="match status" value="1"/>
</dbReference>
<dbReference type="EC" id="4.1.3.27" evidence="4 14"/>
<keyword evidence="8 14" id="KW-0822">Tryptophan biosynthesis</keyword>
<keyword evidence="11 14" id="KW-0456">Lyase</keyword>
<dbReference type="GO" id="GO:0046872">
    <property type="term" value="F:metal ion binding"/>
    <property type="evidence" value="ECO:0007669"/>
    <property type="project" value="UniProtKB-KW"/>
</dbReference>
<evidence type="ECO:0000256" key="13">
    <source>
        <dbReference type="ARBA" id="ARBA00047683"/>
    </source>
</evidence>
<dbReference type="InterPro" id="IPR019999">
    <property type="entry name" value="Anth_synth_I-like"/>
</dbReference>
<dbReference type="Pfam" id="PF00425">
    <property type="entry name" value="Chorismate_bind"/>
    <property type="match status" value="1"/>
</dbReference>
<sequence length="525" mass="60620">MSRSYKIEIWKKNIRYHSNPAEIFYRLCFNKMNTLLLESSENKNNEKRDSKIIIDSALRIIAINNKVILYALSENGKFLLTLLDNIIPNTITVFKKEYERVIYFLKESLYIEEDKRLMLSSVFDCFRWLIQAVQIDSGSLSTLFFGGLFSYDLIYSFEDIVQKNKQSVCPDFCFYLAESMIDINHQKKTAVVQTHLFSSSTTERKRLYTRMQNLYAILQKKNNFLSIPLASKKKLNVTSNMSDVEYGQIINNMRFFIKKGEIFQVVPSRQFYSPCTHPLSVYRILKDTNPSPYMFFMQDTQFTLLGASPESYLKYNADSRIIALHPIAGTRPRGLYKNGEIDLDLDNRIELSLRTDQKELSEHLMLVDLARNDLAKVCLTRSRYVSQLMQVEKYSHVMHLVSRVTGILQPQFDIFHAYQSCMNMGTLTGTPKLRAMQLIAQYESVRRGVYGGSIGYFTGKGSFDACIIIRSAFIKNNIASIQSGAGIVYDSITEDEIQEGKNKAQSVLQSIFHAHQHFKKGDYYV</sequence>
<comment type="subunit">
    <text evidence="3">Heterotetramer consisting of two non-identical subunits: a beta subunit (TrpG) and a large alpha subunit (TrpE).</text>
</comment>
<evidence type="ECO:0000259" key="17">
    <source>
        <dbReference type="Pfam" id="PF00425"/>
    </source>
</evidence>
<gene>
    <name evidence="19" type="primary">trpE1</name>
    <name evidence="20" type="synonym">trpE2</name>
    <name evidence="19" type="ORF">BUCICURV3402_415</name>
    <name evidence="20" type="ORF">BUCICURV3402_417</name>
</gene>
<dbReference type="Gene3D" id="3.60.120.10">
    <property type="entry name" value="Anthranilate synthase"/>
    <property type="match status" value="1"/>
</dbReference>
<evidence type="ECO:0000313" key="21">
    <source>
        <dbReference type="Proteomes" id="UP000294344"/>
    </source>
</evidence>
<feature type="binding site" evidence="15">
    <location>
        <begin position="329"/>
        <end position="330"/>
    </location>
    <ligand>
        <name>chorismate</name>
        <dbReference type="ChEBI" id="CHEBI:29748"/>
    </ligand>
</feature>
<dbReference type="PANTHER" id="PTHR11236">
    <property type="entry name" value="AMINOBENZOATE/ANTHRANILATE SYNTHASE"/>
    <property type="match status" value="1"/>
</dbReference>
<organism evidence="19 21">
    <name type="scientific">Buchnera aphidicola</name>
    <name type="common">Cinara curvipes</name>
    <dbReference type="NCBI Taxonomy" id="2518975"/>
    <lineage>
        <taxon>Bacteria</taxon>
        <taxon>Pseudomonadati</taxon>
        <taxon>Pseudomonadota</taxon>
        <taxon>Gammaproteobacteria</taxon>
        <taxon>Enterobacterales</taxon>
        <taxon>Erwiniaceae</taxon>
        <taxon>Buchnera</taxon>
    </lineage>
</organism>
<dbReference type="OrthoDB" id="9803598at2"/>
<evidence type="ECO:0000256" key="7">
    <source>
        <dbReference type="ARBA" id="ARBA00022723"/>
    </source>
</evidence>
<feature type="binding site" evidence="16">
    <location>
        <position position="499"/>
    </location>
    <ligand>
        <name>Mg(2+)</name>
        <dbReference type="ChEBI" id="CHEBI:18420"/>
    </ligand>
</feature>
<dbReference type="EMBL" id="LR217712">
    <property type="protein sequence ID" value="VFP81896.1"/>
    <property type="molecule type" value="Genomic_DNA"/>
</dbReference>
<dbReference type="AlphaFoldDB" id="A0A451D7T5"/>
<feature type="binding site" evidence="15">
    <location>
        <position position="39"/>
    </location>
    <ligand>
        <name>L-tryptophan</name>
        <dbReference type="ChEBI" id="CHEBI:57912"/>
    </ligand>
</feature>
<dbReference type="PRINTS" id="PR00095">
    <property type="entry name" value="ANTSNTHASEI"/>
</dbReference>
<dbReference type="Proteomes" id="UP000294344">
    <property type="component" value="Plasmid pTrp"/>
</dbReference>
<dbReference type="InterPro" id="IPR005257">
    <property type="entry name" value="Anth_synth_I_TrpE"/>
</dbReference>
<evidence type="ECO:0000256" key="2">
    <source>
        <dbReference type="ARBA" id="ARBA00009562"/>
    </source>
</evidence>
<evidence type="ECO:0000256" key="6">
    <source>
        <dbReference type="ARBA" id="ARBA00022605"/>
    </source>
</evidence>
<evidence type="ECO:0000256" key="16">
    <source>
        <dbReference type="PIRSR" id="PIRSR001373-2"/>
    </source>
</evidence>
<feature type="domain" description="Chorismate-utilising enzyme C-terminal" evidence="17">
    <location>
        <begin position="245"/>
        <end position="503"/>
    </location>
</feature>
<name>A0A451D7T5_9GAMM</name>
<dbReference type="EMBL" id="LR217712">
    <property type="protein sequence ID" value="VFP81892.1"/>
    <property type="molecule type" value="Genomic_DNA"/>
</dbReference>
<dbReference type="InterPro" id="IPR015890">
    <property type="entry name" value="Chorismate_C"/>
</dbReference>
<dbReference type="NCBIfam" id="NF010079">
    <property type="entry name" value="PRK13564.1"/>
    <property type="match status" value="1"/>
</dbReference>
<dbReference type="UniPathway" id="UPA00035">
    <property type="reaction ID" value="UER00040"/>
</dbReference>
<evidence type="ECO:0000256" key="5">
    <source>
        <dbReference type="ARBA" id="ARBA00020653"/>
    </source>
</evidence>
<feature type="binding site" evidence="16">
    <location>
        <position position="362"/>
    </location>
    <ligand>
        <name>Mg(2+)</name>
        <dbReference type="ChEBI" id="CHEBI:18420"/>
    </ligand>
</feature>
<dbReference type="SUPFAM" id="SSF56322">
    <property type="entry name" value="ADC synthase"/>
    <property type="match status" value="1"/>
</dbReference>
<feature type="binding site" evidence="15">
    <location>
        <position position="470"/>
    </location>
    <ligand>
        <name>chorismate</name>
        <dbReference type="ChEBI" id="CHEBI:29748"/>
    </ligand>
</feature>
<comment type="pathway">
    <text evidence="1 14">Amino-acid biosynthesis; L-tryptophan biosynthesis; L-tryptophan from chorismate: step 1/5.</text>
</comment>
<dbReference type="GO" id="GO:0004049">
    <property type="term" value="F:anthranilate synthase activity"/>
    <property type="evidence" value="ECO:0007669"/>
    <property type="project" value="UniProtKB-EC"/>
</dbReference>
<evidence type="ECO:0000256" key="12">
    <source>
        <dbReference type="ARBA" id="ARBA00025634"/>
    </source>
</evidence>
<dbReference type="NCBIfam" id="TIGR00565">
    <property type="entry name" value="trpE_proteo"/>
    <property type="match status" value="1"/>
</dbReference>
<evidence type="ECO:0000256" key="4">
    <source>
        <dbReference type="ARBA" id="ARBA00012266"/>
    </source>
</evidence>
<evidence type="ECO:0000313" key="19">
    <source>
        <dbReference type="EMBL" id="VFP81892.1"/>
    </source>
</evidence>
<dbReference type="RefSeq" id="WP_154029444.1">
    <property type="nucleotide sequence ID" value="NZ_LR217712.1"/>
</dbReference>
<evidence type="ECO:0000256" key="14">
    <source>
        <dbReference type="PIRNR" id="PIRNR001373"/>
    </source>
</evidence>
<evidence type="ECO:0000256" key="1">
    <source>
        <dbReference type="ARBA" id="ARBA00004873"/>
    </source>
</evidence>
<keyword evidence="19" id="KW-0614">Plasmid</keyword>
<keyword evidence="9 16" id="KW-0460">Magnesium</keyword>
<evidence type="ECO:0000259" key="18">
    <source>
        <dbReference type="Pfam" id="PF04715"/>
    </source>
</evidence>
<evidence type="ECO:0000313" key="20">
    <source>
        <dbReference type="EMBL" id="VFP81896.1"/>
    </source>
</evidence>
<comment type="similarity">
    <text evidence="2 14">Belongs to the anthranilate synthase component I family.</text>
</comment>
<feature type="binding site" evidence="15">
    <location>
        <begin position="292"/>
        <end position="294"/>
    </location>
    <ligand>
        <name>L-tryptophan</name>
        <dbReference type="ChEBI" id="CHEBI:57912"/>
    </ligand>
</feature>
<accession>A0A451D7T5</accession>
<keyword evidence="7 16" id="KW-0479">Metal-binding</keyword>
<feature type="binding site" evidence="15">
    <location>
        <begin position="484"/>
        <end position="486"/>
    </location>
    <ligand>
        <name>chorismate</name>
        <dbReference type="ChEBI" id="CHEBI:29748"/>
    </ligand>
</feature>
<feature type="domain" description="Anthranilate synthase component I N-terminal" evidence="18">
    <location>
        <begin position="19"/>
        <end position="190"/>
    </location>
</feature>
<comment type="function">
    <text evidence="12">Part of a heterotetrameric complex that catalyzes the two-step biosynthesis of anthranilate, an intermediate in the biosynthesis of L-tryptophan. In the first step, the glutamine-binding beta subunit (TrpG) of anthranilate synthase (AS) provides the glutamine amidotransferase activity which generates ammonia as a substrate that, along with chorismate, is used in the second step, catalyzed by the large alpha subunit of AS (TrpE) to produce anthranilate. In the absence of TrpG, TrpE can synthesize anthranilate directly from chorismate and high concentrations of ammonia.</text>
</comment>
<keyword evidence="10 14" id="KW-0057">Aromatic amino acid biosynthesis</keyword>
<reference evidence="19 21" key="1">
    <citation type="submission" date="2019-02" db="EMBL/GenBank/DDBJ databases">
        <authorList>
            <person name="Manzano-Marin A."/>
            <person name="Manzano-Marin A."/>
        </authorList>
    </citation>
    <scope>NUCLEOTIDE SEQUENCE [LARGE SCALE GENOMIC DNA]</scope>
    <source>
        <strain evidence="19 21">BuCicurvipes</strain>
        <plasmid evidence="21">ptrp</plasmid>
    </source>
</reference>
<dbReference type="GO" id="GO:0000162">
    <property type="term" value="P:L-tryptophan biosynthetic process"/>
    <property type="evidence" value="ECO:0007669"/>
    <property type="project" value="UniProtKB-UniPathway"/>
</dbReference>
<evidence type="ECO:0000256" key="9">
    <source>
        <dbReference type="ARBA" id="ARBA00022842"/>
    </source>
</evidence>
<keyword evidence="6 14" id="KW-0028">Amino-acid biosynthesis</keyword>
<evidence type="ECO:0000256" key="15">
    <source>
        <dbReference type="PIRSR" id="PIRSR001373-1"/>
    </source>
</evidence>
<dbReference type="PANTHER" id="PTHR11236:SF49">
    <property type="entry name" value="ANTHRANILATE SYNTHASE COMPONENT 1"/>
    <property type="match status" value="1"/>
</dbReference>
<proteinExistence type="inferred from homology"/>
<evidence type="ECO:0000256" key="11">
    <source>
        <dbReference type="ARBA" id="ARBA00023239"/>
    </source>
</evidence>
<geneLocation type="plasmid" evidence="19">
    <name>pTrp</name>
</geneLocation>
<evidence type="ECO:0000256" key="10">
    <source>
        <dbReference type="ARBA" id="ARBA00023141"/>
    </source>
</evidence>
<evidence type="ECO:0000256" key="8">
    <source>
        <dbReference type="ARBA" id="ARBA00022822"/>
    </source>
</evidence>
<feature type="binding site" evidence="15">
    <location>
        <position position="450"/>
    </location>
    <ligand>
        <name>chorismate</name>
        <dbReference type="ChEBI" id="CHEBI:29748"/>
    </ligand>
</feature>
<comment type="cofactor">
    <cofactor evidence="16">
        <name>Mg(2+)</name>
        <dbReference type="ChEBI" id="CHEBI:18420"/>
    </cofactor>
    <text evidence="16">Binds 1 Mg(2+) ion per subunit.</text>
</comment>